<organism evidence="1 2">
    <name type="scientific">Rhodopirellula baltica (strain DSM 10527 / NCIMB 13988 / SH1)</name>
    <dbReference type="NCBI Taxonomy" id="243090"/>
    <lineage>
        <taxon>Bacteria</taxon>
        <taxon>Pseudomonadati</taxon>
        <taxon>Planctomycetota</taxon>
        <taxon>Planctomycetia</taxon>
        <taxon>Pirellulales</taxon>
        <taxon>Pirellulaceae</taxon>
        <taxon>Rhodopirellula</taxon>
    </lineage>
</organism>
<dbReference type="HOGENOM" id="CLU_2737351_0_0_0"/>
<sequence length="71" mass="7702">MENPIGESAQSASPVDGRDCFAQCNNVLVRSLVERLPPSIGSIDEDAGEVLIRAGRCRRETRWAANEKSTA</sequence>
<proteinExistence type="predicted"/>
<dbReference type="InParanoid" id="Q7UMI3"/>
<keyword evidence="2" id="KW-1185">Reference proteome</keyword>
<evidence type="ECO:0000313" key="2">
    <source>
        <dbReference type="Proteomes" id="UP000001025"/>
    </source>
</evidence>
<reference evidence="1 2" key="1">
    <citation type="journal article" date="2003" name="Proc. Natl. Acad. Sci. U.S.A.">
        <title>Complete genome sequence of the marine planctomycete Pirellula sp. strain 1.</title>
        <authorList>
            <person name="Gloeckner F.O."/>
            <person name="Kube M."/>
            <person name="Bauer M."/>
            <person name="Teeling H."/>
            <person name="Lombardot T."/>
            <person name="Ludwig W."/>
            <person name="Gade D."/>
            <person name="Beck A."/>
            <person name="Borzym K."/>
            <person name="Heitmann K."/>
            <person name="Rabus R."/>
            <person name="Schlesner H."/>
            <person name="Amann R."/>
            <person name="Reinhardt R."/>
        </authorList>
    </citation>
    <scope>NUCLEOTIDE SEQUENCE [LARGE SCALE GENOMIC DNA]</scope>
    <source>
        <strain evidence="2">DSM 10527 / NCIMB 13988 / SH1</strain>
    </source>
</reference>
<name>Q7UMI3_RHOBA</name>
<protein>
    <submittedName>
        <fullName evidence="1">Uncharacterized protein</fullName>
    </submittedName>
</protein>
<dbReference type="EMBL" id="BX294148">
    <property type="protein sequence ID" value="CAD75934.1"/>
    <property type="molecule type" value="Genomic_DNA"/>
</dbReference>
<accession>Q7UMI3</accession>
<gene>
    <name evidence="1" type="ordered locus">RB8815</name>
</gene>
<dbReference type="Proteomes" id="UP000001025">
    <property type="component" value="Chromosome"/>
</dbReference>
<dbReference type="AlphaFoldDB" id="Q7UMI3"/>
<dbReference type="KEGG" id="rba:RB8815"/>
<dbReference type="EnsemblBacteria" id="CAD75934">
    <property type="protein sequence ID" value="CAD75934"/>
    <property type="gene ID" value="RB8815"/>
</dbReference>
<evidence type="ECO:0000313" key="1">
    <source>
        <dbReference type="EMBL" id="CAD75934.1"/>
    </source>
</evidence>